<dbReference type="Pfam" id="PF21149">
    <property type="entry name" value="FAS_pseudo-KR"/>
    <property type="match status" value="1"/>
</dbReference>
<dbReference type="AlphaFoldDB" id="T1HZU9"/>
<dbReference type="Gene3D" id="3.40.50.720">
    <property type="entry name" value="NAD(P)-binding Rossmann-like Domain"/>
    <property type="match status" value="1"/>
</dbReference>
<dbReference type="EMBL" id="ACPB03002160">
    <property type="status" value="NOT_ANNOTATED_CDS"/>
    <property type="molecule type" value="Genomic_DNA"/>
</dbReference>
<name>T1HZU9_RHOPR</name>
<dbReference type="Proteomes" id="UP000015103">
    <property type="component" value="Unassembled WGS sequence"/>
</dbReference>
<dbReference type="InParanoid" id="T1HZU9"/>
<accession>T1HZU9</accession>
<proteinExistence type="predicted"/>
<protein>
    <recommendedName>
        <fullName evidence="1">Fatty acid synthase pseudo-KR domain-containing protein</fullName>
    </recommendedName>
</protein>
<keyword evidence="3" id="KW-1185">Reference proteome</keyword>
<dbReference type="STRING" id="13249.T1HZU9"/>
<dbReference type="VEuPathDB" id="VectorBase:RPRC009569"/>
<evidence type="ECO:0000313" key="2">
    <source>
        <dbReference type="EnsemblMetazoa" id="RPRC009569-PA"/>
    </source>
</evidence>
<dbReference type="EnsemblMetazoa" id="RPRC009569-RA">
    <property type="protein sequence ID" value="RPRC009569-PA"/>
    <property type="gene ID" value="RPRC009569"/>
</dbReference>
<dbReference type="HOGENOM" id="CLU_693218_0_0_1"/>
<dbReference type="InterPro" id="IPR042104">
    <property type="entry name" value="PKS_dehydratase_sf"/>
</dbReference>
<dbReference type="Gene3D" id="3.10.129.110">
    <property type="entry name" value="Polyketide synthase dehydratase"/>
    <property type="match status" value="1"/>
</dbReference>
<organism evidence="2 3">
    <name type="scientific">Rhodnius prolixus</name>
    <name type="common">Triatomid bug</name>
    <dbReference type="NCBI Taxonomy" id="13249"/>
    <lineage>
        <taxon>Eukaryota</taxon>
        <taxon>Metazoa</taxon>
        <taxon>Ecdysozoa</taxon>
        <taxon>Arthropoda</taxon>
        <taxon>Hexapoda</taxon>
        <taxon>Insecta</taxon>
        <taxon>Pterygota</taxon>
        <taxon>Neoptera</taxon>
        <taxon>Paraneoptera</taxon>
        <taxon>Hemiptera</taxon>
        <taxon>Heteroptera</taxon>
        <taxon>Panheteroptera</taxon>
        <taxon>Cimicomorpha</taxon>
        <taxon>Reduviidae</taxon>
        <taxon>Triatominae</taxon>
        <taxon>Rhodnius</taxon>
    </lineage>
</organism>
<evidence type="ECO:0000313" key="3">
    <source>
        <dbReference type="Proteomes" id="UP000015103"/>
    </source>
</evidence>
<dbReference type="InterPro" id="IPR049391">
    <property type="entry name" value="FAS_pseudo-KR"/>
</dbReference>
<feature type="domain" description="Fatty acid synthase pseudo-KR" evidence="1">
    <location>
        <begin position="258"/>
        <end position="341"/>
    </location>
</feature>
<reference evidence="2" key="1">
    <citation type="submission" date="2015-05" db="UniProtKB">
        <authorList>
            <consortium name="EnsemblMetazoa"/>
        </authorList>
    </citation>
    <scope>IDENTIFICATION</scope>
</reference>
<sequence length="398" mass="46126">MASIRINSCQSLKRIKIDRSSEKYYGHTIWGREIIPFAYLLNSAIDKFKKLKKTSTNRNSIVIENLFFNQQLEVLENLNKEVFLQVQKGGGKFEIALNSRSIVCGQINYLESDNDFCQNLRENIIERNLEEMNHSDIYEYLEEYSEHRGQIGDCWQVIFQNIFQHKDNPKKLTVVLFYGGVDIYNNLLKLSEQVDIISWPTKDRLDELYQNLKREDNLWEDNWLVIFLSCHEEKLAANPIVKIDINDKWETNLISTLKNVKNANSENISSQMVYLVGKMKSLVVVNRIVRYCLSLENSQLVRFIFLDDKSPSFSLDQPFYKKQLSKDLVMNICIDHTWGCLKLSTPRIRSSSVPSESLHKSVCSISSITGDNVELTVLGLNFKGLTVNTTDEKVYLFG</sequence>
<evidence type="ECO:0000259" key="1">
    <source>
        <dbReference type="Pfam" id="PF21149"/>
    </source>
</evidence>